<gene>
    <name evidence="2" type="ORF">H8712_01095</name>
</gene>
<reference evidence="2 3" key="1">
    <citation type="submission" date="2020-08" db="EMBL/GenBank/DDBJ databases">
        <title>Genome public.</title>
        <authorList>
            <person name="Liu C."/>
            <person name="Sun Q."/>
        </authorList>
    </citation>
    <scope>NUCLEOTIDE SEQUENCE [LARGE SCALE GENOMIC DNA]</scope>
    <source>
        <strain evidence="2 3">3_YM_SP_D4_24.mj</strain>
    </source>
</reference>
<dbReference type="Proteomes" id="UP000661649">
    <property type="component" value="Unassembled WGS sequence"/>
</dbReference>
<evidence type="ECO:0000256" key="1">
    <source>
        <dbReference type="SAM" id="MobiDB-lite"/>
    </source>
</evidence>
<name>A0ABR7P750_9FIRM</name>
<dbReference type="RefSeq" id="WP_117456273.1">
    <property type="nucleotide sequence ID" value="NZ_JACRTP010000001.1"/>
</dbReference>
<accession>A0ABR7P750</accession>
<sequence>MGLKGLLLGHEVKVYYDRHLTKTEKAEDAENPSEYEILKGVVNGVYKDMILISYSYRENVQTTKKGLFSEKVIEEEKTVEAHSLINRKCIVRIDILDLNLEEEEEEYDEEEYDEGEYEEDYNEGEDLEYDEADCECPLYKN</sequence>
<comment type="caution">
    <text evidence="2">The sequence shown here is derived from an EMBL/GenBank/DDBJ whole genome shotgun (WGS) entry which is preliminary data.</text>
</comment>
<evidence type="ECO:0000313" key="3">
    <source>
        <dbReference type="Proteomes" id="UP000661649"/>
    </source>
</evidence>
<evidence type="ECO:0000313" key="2">
    <source>
        <dbReference type="EMBL" id="MBC8627236.1"/>
    </source>
</evidence>
<feature type="region of interest" description="Disordered" evidence="1">
    <location>
        <begin position="102"/>
        <end position="128"/>
    </location>
</feature>
<protein>
    <submittedName>
        <fullName evidence="2">Uncharacterized protein</fullName>
    </submittedName>
</protein>
<organism evidence="2 3">
    <name type="scientific">Blautia stercoris</name>
    <dbReference type="NCBI Taxonomy" id="871664"/>
    <lineage>
        <taxon>Bacteria</taxon>
        <taxon>Bacillati</taxon>
        <taxon>Bacillota</taxon>
        <taxon>Clostridia</taxon>
        <taxon>Lachnospirales</taxon>
        <taxon>Lachnospiraceae</taxon>
        <taxon>Blautia</taxon>
    </lineage>
</organism>
<keyword evidence="3" id="KW-1185">Reference proteome</keyword>
<proteinExistence type="predicted"/>
<dbReference type="EMBL" id="JACRTP010000001">
    <property type="protein sequence ID" value="MBC8627236.1"/>
    <property type="molecule type" value="Genomic_DNA"/>
</dbReference>